<feature type="compositionally biased region" description="Basic residues" evidence="6">
    <location>
        <begin position="269"/>
        <end position="286"/>
    </location>
</feature>
<dbReference type="PROSITE" id="PS50102">
    <property type="entry name" value="RRM"/>
    <property type="match status" value="2"/>
</dbReference>
<evidence type="ECO:0000256" key="5">
    <source>
        <dbReference type="PROSITE-ProRule" id="PRU00176"/>
    </source>
</evidence>
<dbReference type="PANTHER" id="PTHR23236:SF25">
    <property type="entry name" value="RNA-BINDING PROTEIN 34"/>
    <property type="match status" value="1"/>
</dbReference>
<feature type="domain" description="RRM" evidence="7">
    <location>
        <begin position="188"/>
        <end position="260"/>
    </location>
</feature>
<dbReference type="EMBL" id="UFQS01003484">
    <property type="protein sequence ID" value="SSX15684.1"/>
    <property type="molecule type" value="Genomic_DNA"/>
</dbReference>
<feature type="compositionally biased region" description="Basic and acidic residues" evidence="6">
    <location>
        <begin position="329"/>
        <end position="344"/>
    </location>
</feature>
<accession>A0A336LE35</accession>
<dbReference type="Pfam" id="PF00076">
    <property type="entry name" value="RRM_1"/>
    <property type="match status" value="2"/>
</dbReference>
<feature type="compositionally biased region" description="Basic and acidic residues" evidence="6">
    <location>
        <begin position="47"/>
        <end position="59"/>
    </location>
</feature>
<feature type="domain" description="RRM" evidence="7">
    <location>
        <begin position="89"/>
        <end position="175"/>
    </location>
</feature>
<feature type="compositionally biased region" description="Basic and acidic residues" evidence="6">
    <location>
        <begin position="77"/>
        <end position="86"/>
    </location>
</feature>
<organism evidence="8">
    <name type="scientific">Culicoides sonorensis</name>
    <name type="common">Biting midge</name>
    <dbReference type="NCBI Taxonomy" id="179676"/>
    <lineage>
        <taxon>Eukaryota</taxon>
        <taxon>Metazoa</taxon>
        <taxon>Ecdysozoa</taxon>
        <taxon>Arthropoda</taxon>
        <taxon>Hexapoda</taxon>
        <taxon>Insecta</taxon>
        <taxon>Pterygota</taxon>
        <taxon>Neoptera</taxon>
        <taxon>Endopterygota</taxon>
        <taxon>Diptera</taxon>
        <taxon>Nematocera</taxon>
        <taxon>Chironomoidea</taxon>
        <taxon>Ceratopogonidae</taxon>
        <taxon>Ceratopogoninae</taxon>
        <taxon>Culicoides</taxon>
        <taxon>Monoculicoides</taxon>
    </lineage>
</organism>
<evidence type="ECO:0000256" key="4">
    <source>
        <dbReference type="ARBA" id="ARBA00023242"/>
    </source>
</evidence>
<evidence type="ECO:0000256" key="3">
    <source>
        <dbReference type="ARBA" id="ARBA00022884"/>
    </source>
</evidence>
<proteinExistence type="inferred from homology"/>
<feature type="region of interest" description="Disordered" evidence="6">
    <location>
        <begin position="266"/>
        <end position="344"/>
    </location>
</feature>
<evidence type="ECO:0000313" key="8">
    <source>
        <dbReference type="EMBL" id="SSX15684.1"/>
    </source>
</evidence>
<comment type="subcellular location">
    <subcellularLocation>
        <location evidence="1">Nucleus</location>
        <location evidence="1">Nucleolus</location>
    </subcellularLocation>
</comment>
<keyword evidence="3 5" id="KW-0694">RNA-binding</keyword>
<name>A0A336LE35_CULSO</name>
<dbReference type="VEuPathDB" id="VectorBase:CSON008992"/>
<dbReference type="InterPro" id="IPR000504">
    <property type="entry name" value="RRM_dom"/>
</dbReference>
<dbReference type="OMA" id="KCTDEQM"/>
<reference evidence="9" key="2">
    <citation type="submission" date="2018-07" db="EMBL/GenBank/DDBJ databases">
        <authorList>
            <person name="Quirk P.G."/>
            <person name="Krulwich T.A."/>
        </authorList>
    </citation>
    <scope>NUCLEOTIDE SEQUENCE</scope>
</reference>
<feature type="compositionally biased region" description="Polar residues" evidence="6">
    <location>
        <begin position="290"/>
        <end position="300"/>
    </location>
</feature>
<evidence type="ECO:0000313" key="9">
    <source>
        <dbReference type="EMBL" id="SSX35043.1"/>
    </source>
</evidence>
<sequence length="385" mass="44301">MKLKITNYKSASSSDDSGDEEPETMEPNQLLAPLDQESSSDEDETPEDKPETLKLDNQVKKKKTKTDSNEMQDEDSEKVPKKPKTDPECTIFIGNLPTNTKLKQLKQFYNKFGEIISLRFRSETGKKVLNKSDRKKYGSLNAYVVFKDREMAEKATSTNGEKFKENHIRCNLVVDKQDKFNQNLNSKSTVFVGNITFEANDEELHEFFSTHCGEVEYVRRIPKKGFAYVCFKKGTPLVKALKLNGELFQGRPLRIQKWESKEAIEKREKRLKKKQAGKMKTNKSVRSKPSLDTTRPSNNPLLKKIREKTNQGEIVSKSDHKQKYRKGAQSKDKKEDKEKKKSEYFGLRTEKIKKAKANRKKELKGKKLKKIVKVLTGPVKKPAKA</sequence>
<feature type="region of interest" description="Disordered" evidence="6">
    <location>
        <begin position="1"/>
        <end position="86"/>
    </location>
</feature>
<dbReference type="InterPro" id="IPR012677">
    <property type="entry name" value="Nucleotide-bd_a/b_plait_sf"/>
</dbReference>
<dbReference type="SMART" id="SM00360">
    <property type="entry name" value="RRM"/>
    <property type="match status" value="2"/>
</dbReference>
<evidence type="ECO:0000256" key="1">
    <source>
        <dbReference type="ARBA" id="ARBA00004604"/>
    </source>
</evidence>
<dbReference type="InterPro" id="IPR035979">
    <property type="entry name" value="RBD_domain_sf"/>
</dbReference>
<dbReference type="AlphaFoldDB" id="A0A336LE35"/>
<dbReference type="EMBL" id="UFQT01003484">
    <property type="protein sequence ID" value="SSX35043.1"/>
    <property type="molecule type" value="Genomic_DNA"/>
</dbReference>
<keyword evidence="4" id="KW-0539">Nucleus</keyword>
<dbReference type="GO" id="GO:0005730">
    <property type="term" value="C:nucleolus"/>
    <property type="evidence" value="ECO:0007669"/>
    <property type="project" value="UniProtKB-SubCell"/>
</dbReference>
<dbReference type="PANTHER" id="PTHR23236">
    <property type="entry name" value="EUKARYOTIC TRANSLATION INITIATION FACTOR 4B/4H"/>
    <property type="match status" value="1"/>
</dbReference>
<dbReference type="Gene3D" id="3.30.70.330">
    <property type="match status" value="2"/>
</dbReference>
<reference evidence="8" key="1">
    <citation type="submission" date="2018-04" db="EMBL/GenBank/DDBJ databases">
        <authorList>
            <person name="Go L.Y."/>
            <person name="Mitchell J.A."/>
        </authorList>
    </citation>
    <scope>NUCLEOTIDE SEQUENCE</scope>
    <source>
        <tissue evidence="8">Whole organism</tissue>
    </source>
</reference>
<evidence type="ECO:0000256" key="6">
    <source>
        <dbReference type="SAM" id="MobiDB-lite"/>
    </source>
</evidence>
<evidence type="ECO:0000256" key="2">
    <source>
        <dbReference type="ARBA" id="ARBA00007077"/>
    </source>
</evidence>
<dbReference type="SUPFAM" id="SSF54928">
    <property type="entry name" value="RNA-binding domain, RBD"/>
    <property type="match status" value="2"/>
</dbReference>
<gene>
    <name evidence="8" type="primary">CSON008992</name>
</gene>
<dbReference type="GO" id="GO:0003723">
    <property type="term" value="F:RNA binding"/>
    <property type="evidence" value="ECO:0007669"/>
    <property type="project" value="UniProtKB-UniRule"/>
</dbReference>
<comment type="similarity">
    <text evidence="2">Belongs to the RRM RBM34 family.</text>
</comment>
<protein>
    <submittedName>
        <fullName evidence="8">CSON008992 protein</fullName>
    </submittedName>
</protein>
<evidence type="ECO:0000259" key="7">
    <source>
        <dbReference type="PROSITE" id="PS50102"/>
    </source>
</evidence>